<proteinExistence type="predicted"/>
<dbReference type="EMBL" id="AAXF02000054">
    <property type="protein sequence ID" value="EDO09636.1"/>
    <property type="molecule type" value="Genomic_DNA"/>
</dbReference>
<dbReference type="AlphaFoldDB" id="A0AAN3D5C9"/>
<protein>
    <submittedName>
        <fullName evidence="1">Uncharacterized protein</fullName>
    </submittedName>
</protein>
<evidence type="ECO:0000313" key="2">
    <source>
        <dbReference type="Proteomes" id="UP000005475"/>
    </source>
</evidence>
<comment type="caution">
    <text evidence="1">The sequence shown here is derived from an EMBL/GenBank/DDBJ whole genome shotgun (WGS) entry which is preliminary data.</text>
</comment>
<sequence>MHLCAILSARFSENPFSDTIRLFHTNLQETVLFLLNFIFIEKIIKIKNTCLVK</sequence>
<evidence type="ECO:0000313" key="1">
    <source>
        <dbReference type="EMBL" id="EDO09636.1"/>
    </source>
</evidence>
<name>A0AAN3D5C9_BACO1</name>
<gene>
    <name evidence="1" type="ORF">BACOVA_05499</name>
</gene>
<accession>A0AAN3D5C9</accession>
<reference evidence="2" key="2">
    <citation type="submission" date="2007-04" db="EMBL/GenBank/DDBJ databases">
        <title>Draft genome sequence of Bacteroides ovatus (ATCC 8483).</title>
        <authorList>
            <person name="Sudarsanam P."/>
            <person name="Ley R."/>
            <person name="Guruge J."/>
            <person name="Turnbaugh P.J."/>
            <person name="Mahowald M."/>
            <person name="Liep D."/>
            <person name="Gordon J."/>
        </authorList>
    </citation>
    <scope>NUCLEOTIDE SEQUENCE [LARGE SCALE GENOMIC DNA]</scope>
    <source>
        <strain evidence="2">ATCC 8483 / DSM 1896 / JCM 5824 / BCRC 10623 / CCUG 4943 / NCTC 11153</strain>
    </source>
</reference>
<organism evidence="1 2">
    <name type="scientific">Bacteroides ovatus (strain ATCC 8483 / DSM 1896 / JCM 5824 / BCRC 10623 / CCUG 4943 / NCTC 11153)</name>
    <dbReference type="NCBI Taxonomy" id="411476"/>
    <lineage>
        <taxon>Bacteria</taxon>
        <taxon>Pseudomonadati</taxon>
        <taxon>Bacteroidota</taxon>
        <taxon>Bacteroidia</taxon>
        <taxon>Bacteroidales</taxon>
        <taxon>Bacteroidaceae</taxon>
        <taxon>Bacteroides</taxon>
    </lineage>
</organism>
<dbReference type="Proteomes" id="UP000005475">
    <property type="component" value="Unassembled WGS sequence"/>
</dbReference>
<reference evidence="1 2" key="1">
    <citation type="submission" date="2007-03" db="EMBL/GenBank/DDBJ databases">
        <authorList>
            <person name="Fulton L."/>
            <person name="Clifton S."/>
            <person name="Fulton B."/>
            <person name="Xu J."/>
            <person name="Minx P."/>
            <person name="Pepin K.H."/>
            <person name="Johnson M."/>
            <person name="Thiruvilangam P."/>
            <person name="Bhonagiri V."/>
            <person name="Nash W.E."/>
            <person name="Mardis E.R."/>
            <person name="Wilson R.K."/>
        </authorList>
    </citation>
    <scope>NUCLEOTIDE SEQUENCE [LARGE SCALE GENOMIC DNA]</scope>
    <source>
        <strain evidence="2">ATCC 8483 / DSM 1896 / JCM 5824 / BCRC 10623 / CCUG 4943 / NCTC 11153</strain>
    </source>
</reference>